<keyword evidence="3" id="KW-1185">Reference proteome</keyword>
<evidence type="ECO:0000313" key="3">
    <source>
        <dbReference type="Proteomes" id="UP000674143"/>
    </source>
</evidence>
<reference evidence="3" key="1">
    <citation type="journal article" date="2021" name="Microbiol. Resour. Announc.">
        <title>LGAAP: Leishmaniinae Genome Assembly and Annotation Pipeline.</title>
        <authorList>
            <person name="Almutairi H."/>
            <person name="Urbaniak M.D."/>
            <person name="Bates M.D."/>
            <person name="Jariyapan N."/>
            <person name="Kwakye-Nuako G."/>
            <person name="Thomaz-Soccol V."/>
            <person name="Al-Salem W.S."/>
            <person name="Dillon R.J."/>
            <person name="Bates P.A."/>
            <person name="Gatherer D."/>
        </authorList>
    </citation>
    <scope>NUCLEOTIDE SEQUENCE [LARGE SCALE GENOMIC DNA]</scope>
</reference>
<evidence type="ECO:0000256" key="1">
    <source>
        <dbReference type="SAM" id="MobiDB-lite"/>
    </source>
</evidence>
<dbReference type="Proteomes" id="UP000674143">
    <property type="component" value="Unassembled WGS sequence"/>
</dbReference>
<proteinExistence type="predicted"/>
<feature type="region of interest" description="Disordered" evidence="1">
    <location>
        <begin position="590"/>
        <end position="650"/>
    </location>
</feature>
<feature type="compositionally biased region" description="Low complexity" evidence="1">
    <location>
        <begin position="157"/>
        <end position="172"/>
    </location>
</feature>
<dbReference type="AlphaFoldDB" id="A0A836GIE3"/>
<feature type="region of interest" description="Disordered" evidence="1">
    <location>
        <begin position="544"/>
        <end position="567"/>
    </location>
</feature>
<dbReference type="RefSeq" id="XP_067061175.1">
    <property type="nucleotide sequence ID" value="XM_067204138.1"/>
</dbReference>
<feature type="compositionally biased region" description="Low complexity" evidence="1">
    <location>
        <begin position="425"/>
        <end position="441"/>
    </location>
</feature>
<accession>A0A836GIE3</accession>
<feature type="compositionally biased region" description="Polar residues" evidence="1">
    <location>
        <begin position="629"/>
        <end position="650"/>
    </location>
</feature>
<feature type="compositionally biased region" description="Basic and acidic residues" evidence="1">
    <location>
        <begin position="544"/>
        <end position="553"/>
    </location>
</feature>
<sequence length="834" mass="85766">MSQSSSASSGASGCASEPSSNGSGADLRAPTSLAVADPEDTAATASAALSIFACSSIDGDRGSGAPPALRNGAGPLGTPLISSSTVTETMMSATDEPYRAPEALPSLLLQPNAITEQLRGLAADSSVAEYECTTVALLTAPPPSLSVSRDDAGSGRAASPSMPSTTPASSASCTVVGYSSTSQHRVTSSLPSVALVPSPESSTLPMSAVAESDMYRSDLSGPSPTCFLSPASHSSSLSIPWETAVETRIILFDSAGATAREECPRPGSSPRTRDAIASPTIRHLLASSGGQGATCSPSPPPALHLMSATTREEIGVAVQLPSAETGEGGVTGGEAPVGLAEVHAARGSASLAEPSFSFSSLTLSMNAGDDPKADSGAALEAPIASTTPPARLAEATEKLLLPKAPTNSDMDGGGHEGNEGDLRTAHAAPPVAPNAAKVPPASRKRRRVALAGPDRQPRRAARRTDSEEKAAQLVERAPSPLPARAARGPLLATAAECTDATNVSEDSCKQSASIQTHTPAVVSVAVEVSEGEWAHEERRLDELRTREEAHDGEAGGDGFDGAAASNNQEGLTVGVQKCVVRFAREDYGEPAETATDPCQTEAPAAASTGCTHTNGNEEAPVMSPPPSSAATGVNTGTSDTTITPSPASNLRTEISTLSSVVSSVKSKKSSRDAPLPTAAHCKAAAPGALMKETAATAPLPASSKPVLNLAGVNLQALLAEGTDPPPLYTRRQRRTRRRSVLDEDHPLFAEHRGLWEHDTTGRILPRAPFASDADVLSSLTEWTDSPPLVYAQLLWRYAPALFLNLAMHDSDSTPYAKVEPKVEADICVKKERIE</sequence>
<gene>
    <name evidence="2" type="ORF">LSCM4_02102</name>
</gene>
<feature type="region of interest" description="Disordered" evidence="1">
    <location>
        <begin position="402"/>
        <end position="471"/>
    </location>
</feature>
<dbReference type="KEGG" id="loi:92358072"/>
<feature type="compositionally biased region" description="Low complexity" evidence="1">
    <location>
        <begin position="1"/>
        <end position="20"/>
    </location>
</feature>
<organism evidence="2 3">
    <name type="scientific">Leishmania orientalis</name>
    <dbReference type="NCBI Taxonomy" id="2249476"/>
    <lineage>
        <taxon>Eukaryota</taxon>
        <taxon>Discoba</taxon>
        <taxon>Euglenozoa</taxon>
        <taxon>Kinetoplastea</taxon>
        <taxon>Metakinetoplastina</taxon>
        <taxon>Trypanosomatida</taxon>
        <taxon>Trypanosomatidae</taxon>
        <taxon>Leishmaniinae</taxon>
        <taxon>Leishmania</taxon>
    </lineage>
</organism>
<comment type="caution">
    <text evidence="2">The sequence shown here is derived from an EMBL/GenBank/DDBJ whole genome shotgun (WGS) entry which is preliminary data.</text>
</comment>
<protein>
    <submittedName>
        <fullName evidence="2">Uncharacterized protein</fullName>
    </submittedName>
</protein>
<reference evidence="3" key="2">
    <citation type="journal article" date="2021" name="Sci. Data">
        <title>Chromosome-scale genome sequencing, assembly and annotation of six genomes from subfamily Leishmaniinae.</title>
        <authorList>
            <person name="Almutairi H."/>
            <person name="Urbaniak M.D."/>
            <person name="Bates M.D."/>
            <person name="Jariyapan N."/>
            <person name="Kwakye-Nuako G."/>
            <person name="Thomaz Soccol V."/>
            <person name="Al-Salem W.S."/>
            <person name="Dillon R.J."/>
            <person name="Bates P.A."/>
            <person name="Gatherer D."/>
        </authorList>
    </citation>
    <scope>NUCLEOTIDE SEQUENCE [LARGE SCALE GENOMIC DNA]</scope>
</reference>
<dbReference type="GeneID" id="92358072"/>
<feature type="region of interest" description="Disordered" evidence="1">
    <location>
        <begin position="1"/>
        <end position="35"/>
    </location>
</feature>
<dbReference type="EMBL" id="JAFHLR010000030">
    <property type="protein sequence ID" value="KAG5472779.1"/>
    <property type="molecule type" value="Genomic_DNA"/>
</dbReference>
<evidence type="ECO:0000313" key="2">
    <source>
        <dbReference type="EMBL" id="KAG5472779.1"/>
    </source>
</evidence>
<feature type="compositionally biased region" description="Basic and acidic residues" evidence="1">
    <location>
        <begin position="412"/>
        <end position="424"/>
    </location>
</feature>
<feature type="region of interest" description="Disordered" evidence="1">
    <location>
        <begin position="141"/>
        <end position="172"/>
    </location>
</feature>
<name>A0A836GIE3_9TRYP</name>